<dbReference type="PANTHER" id="PTHR16509">
    <property type="match status" value="1"/>
</dbReference>
<keyword evidence="3" id="KW-1185">Reference proteome</keyword>
<evidence type="ECO:0008006" key="4">
    <source>
        <dbReference type="Google" id="ProtNLM"/>
    </source>
</evidence>
<dbReference type="GO" id="GO:0047631">
    <property type="term" value="F:ADP-ribose diphosphatase activity"/>
    <property type="evidence" value="ECO:0007669"/>
    <property type="project" value="TreeGrafter"/>
</dbReference>
<proteinExistence type="predicted"/>
<dbReference type="GO" id="GO:0008663">
    <property type="term" value="F:2',3'-cyclic-nucleotide 2'-phosphodiesterase activity"/>
    <property type="evidence" value="ECO:0007669"/>
    <property type="project" value="TreeGrafter"/>
</dbReference>
<evidence type="ECO:0000313" key="3">
    <source>
        <dbReference type="Proteomes" id="UP000266841"/>
    </source>
</evidence>
<sequence length="401" mass="45796">MSGNGNSRVEHYNPWRRRRKLPSRLRSSTTENPGPAYTFGLVTDIQHAPIPDGTSFKGNPRYYRHALEAAEHAARHFEEEKVQVAVNLGDTIDGKCANVERWGGTPRVADNSPEEIKSENEARSLAHVGHEAIDNVVKALSYYKSGRFLHAYGNHELYNFPRTELAEKLNIPFQIEQTNELVGYYGYLLEEPLHSSETSMKIRFLILDSYDICLLDRCSETSRKHKAAHETLLENNPNYPQNCNSPENLEGVPRRFVGFGGAVDLPQLEWLEDSLRQARDRGERVVICSHQPIHPDSTFPTCLIWNYEDVLSLIRRYSDVVIASFSGHAHKGGYVRDEASGVHFRCFDAMLESPPPIRTYAIVDVFDNRMVIRGEGRCKSDSYDFDHMDFLPEEEFLHDNL</sequence>
<dbReference type="AlphaFoldDB" id="K0REY3"/>
<organism evidence="2 3">
    <name type="scientific">Thalassiosira oceanica</name>
    <name type="common">Marine diatom</name>
    <dbReference type="NCBI Taxonomy" id="159749"/>
    <lineage>
        <taxon>Eukaryota</taxon>
        <taxon>Sar</taxon>
        <taxon>Stramenopiles</taxon>
        <taxon>Ochrophyta</taxon>
        <taxon>Bacillariophyta</taxon>
        <taxon>Coscinodiscophyceae</taxon>
        <taxon>Thalassiosirophycidae</taxon>
        <taxon>Thalassiosirales</taxon>
        <taxon>Thalassiosiraceae</taxon>
        <taxon>Thalassiosira</taxon>
    </lineage>
</organism>
<dbReference type="GO" id="GO:0030145">
    <property type="term" value="F:manganese ion binding"/>
    <property type="evidence" value="ECO:0007669"/>
    <property type="project" value="TreeGrafter"/>
</dbReference>
<dbReference type="EMBL" id="AGNL01041023">
    <property type="protein sequence ID" value="EJK51785.1"/>
    <property type="molecule type" value="Genomic_DNA"/>
</dbReference>
<reference evidence="2 3" key="1">
    <citation type="journal article" date="2012" name="Genome Biol.">
        <title>Genome and low-iron response of an oceanic diatom adapted to chronic iron limitation.</title>
        <authorList>
            <person name="Lommer M."/>
            <person name="Specht M."/>
            <person name="Roy A.S."/>
            <person name="Kraemer L."/>
            <person name="Andreson R."/>
            <person name="Gutowska M.A."/>
            <person name="Wolf J."/>
            <person name="Bergner S.V."/>
            <person name="Schilhabel M.B."/>
            <person name="Klostermeier U.C."/>
            <person name="Beiko R.G."/>
            <person name="Rosenstiel P."/>
            <person name="Hippler M."/>
            <person name="Laroche J."/>
        </authorList>
    </citation>
    <scope>NUCLEOTIDE SEQUENCE [LARGE SCALE GENOMIC DNA]</scope>
    <source>
        <strain evidence="2 3">CCMP1005</strain>
    </source>
</reference>
<dbReference type="Gene3D" id="3.60.21.10">
    <property type="match status" value="1"/>
</dbReference>
<feature type="compositionally biased region" description="Basic residues" evidence="1">
    <location>
        <begin position="14"/>
        <end position="23"/>
    </location>
</feature>
<evidence type="ECO:0000313" key="2">
    <source>
        <dbReference type="EMBL" id="EJK51785.1"/>
    </source>
</evidence>
<feature type="region of interest" description="Disordered" evidence="1">
    <location>
        <begin position="1"/>
        <end position="36"/>
    </location>
</feature>
<comment type="caution">
    <text evidence="2">The sequence shown here is derived from an EMBL/GenBank/DDBJ whole genome shotgun (WGS) entry which is preliminary data.</text>
</comment>
<gene>
    <name evidence="2" type="ORF">THAOC_29015</name>
</gene>
<dbReference type="InterPro" id="IPR029052">
    <property type="entry name" value="Metallo-depent_PP-like"/>
</dbReference>
<dbReference type="PANTHER" id="PTHR16509:SF1">
    <property type="entry name" value="MANGANESE-DEPENDENT ADP-RIBOSE_CDP-ALCOHOL DIPHOSPHATASE"/>
    <property type="match status" value="1"/>
</dbReference>
<accession>K0REY3</accession>
<dbReference type="Proteomes" id="UP000266841">
    <property type="component" value="Unassembled WGS sequence"/>
</dbReference>
<name>K0REY3_THAOC</name>
<protein>
    <recommendedName>
        <fullName evidence="4">Manganese-dependent ADP-ribose/CDP-alcohol diphosphatase</fullName>
    </recommendedName>
</protein>
<dbReference type="SUPFAM" id="SSF56300">
    <property type="entry name" value="Metallo-dependent phosphatases"/>
    <property type="match status" value="1"/>
</dbReference>
<evidence type="ECO:0000256" key="1">
    <source>
        <dbReference type="SAM" id="MobiDB-lite"/>
    </source>
</evidence>
<dbReference type="OMA" id="ICATTHI"/>
<dbReference type="OrthoDB" id="9675250at2759"/>
<dbReference type="GO" id="GO:0047734">
    <property type="term" value="F:CDP-glycerol diphosphatase activity"/>
    <property type="evidence" value="ECO:0007669"/>
    <property type="project" value="TreeGrafter"/>
</dbReference>
<dbReference type="eggNOG" id="ENOG502QUQW">
    <property type="taxonomic scope" value="Eukaryota"/>
</dbReference>